<evidence type="ECO:0000313" key="1">
    <source>
        <dbReference type="EMBL" id="SAK72857.1"/>
    </source>
</evidence>
<proteinExistence type="predicted"/>
<organism evidence="1 2">
    <name type="scientific">Caballeronia temeraria</name>
    <dbReference type="NCBI Taxonomy" id="1777137"/>
    <lineage>
        <taxon>Bacteria</taxon>
        <taxon>Pseudomonadati</taxon>
        <taxon>Pseudomonadota</taxon>
        <taxon>Betaproteobacteria</taxon>
        <taxon>Burkholderiales</taxon>
        <taxon>Burkholderiaceae</taxon>
        <taxon>Caballeronia</taxon>
    </lineage>
</organism>
<dbReference type="PANTHER" id="PTHR35841">
    <property type="entry name" value="PHOSPHONATES-BINDING PERIPLASMIC PROTEIN"/>
    <property type="match status" value="1"/>
</dbReference>
<dbReference type="PANTHER" id="PTHR35841:SF1">
    <property type="entry name" value="PHOSPHONATES-BINDING PERIPLASMIC PROTEIN"/>
    <property type="match status" value="1"/>
</dbReference>
<dbReference type="SUPFAM" id="SSF53850">
    <property type="entry name" value="Periplasmic binding protein-like II"/>
    <property type="match status" value="1"/>
</dbReference>
<dbReference type="AlphaFoldDB" id="A0A158BUB5"/>
<keyword evidence="2" id="KW-1185">Reference proteome</keyword>
<evidence type="ECO:0000313" key="2">
    <source>
        <dbReference type="Proteomes" id="UP000054624"/>
    </source>
</evidence>
<protein>
    <submittedName>
        <fullName evidence="1">Phosphate/phosphonate ABC transporter substrate-binding protein</fullName>
    </submittedName>
</protein>
<name>A0A158BUB5_9BURK</name>
<dbReference type="RefSeq" id="WP_061162354.1">
    <property type="nucleotide sequence ID" value="NZ_FCOI02000016.1"/>
</dbReference>
<reference evidence="2" key="1">
    <citation type="submission" date="2016-01" db="EMBL/GenBank/DDBJ databases">
        <authorList>
            <person name="Peeters Charlotte."/>
        </authorList>
    </citation>
    <scope>NUCLEOTIDE SEQUENCE [LARGE SCALE GENOMIC DNA]</scope>
</reference>
<gene>
    <name evidence="1" type="ORF">AWB76_04600</name>
</gene>
<dbReference type="OrthoDB" id="5599602at2"/>
<dbReference type="STRING" id="1777137.AWB76_04600"/>
<dbReference type="Gene3D" id="3.40.190.10">
    <property type="entry name" value="Periplasmic binding protein-like II"/>
    <property type="match status" value="1"/>
</dbReference>
<dbReference type="Pfam" id="PF12974">
    <property type="entry name" value="Phosphonate-bd"/>
    <property type="match status" value="1"/>
</dbReference>
<dbReference type="Proteomes" id="UP000054624">
    <property type="component" value="Unassembled WGS sequence"/>
</dbReference>
<accession>A0A158BUB5</accession>
<dbReference type="EMBL" id="FCOI02000016">
    <property type="protein sequence ID" value="SAK72857.1"/>
    <property type="molecule type" value="Genomic_DNA"/>
</dbReference>
<sequence length="270" mass="29245">MHWIAALPMYNVAPALATDWRTLLERVRERLAHWLDARGDTLDIVDPGADLTAFWLRDDVLLSQTCGYPLVHALADRVRVVGAPDFDVPGCENGAYRSVIVAGVHVDARSIDACRGLRAAYNDDDSNSGMNLFRHAVAPSARDGRFFASVTKTGAHLASLRALVESRADVAAIDCVTFAFAQAHLPELTAGVRVLGATASASGLPFIASMRVPQDAIRPIFDALADTLDREPALAARLRLKGVVTRTQADYAPILDYEREAIARGYPRLG</sequence>